<gene>
    <name evidence="2" type="ORF">IEQ44_11355</name>
</gene>
<keyword evidence="3" id="KW-1185">Reference proteome</keyword>
<organism evidence="2 3">
    <name type="scientific">Nocardioides malaquae</name>
    <dbReference type="NCBI Taxonomy" id="2773426"/>
    <lineage>
        <taxon>Bacteria</taxon>
        <taxon>Bacillati</taxon>
        <taxon>Actinomycetota</taxon>
        <taxon>Actinomycetes</taxon>
        <taxon>Propionibacteriales</taxon>
        <taxon>Nocardioidaceae</taxon>
        <taxon>Nocardioides</taxon>
    </lineage>
</organism>
<keyword evidence="1" id="KW-1133">Transmembrane helix</keyword>
<feature type="transmembrane region" description="Helical" evidence="1">
    <location>
        <begin position="12"/>
        <end position="34"/>
    </location>
</feature>
<keyword evidence="1" id="KW-0812">Transmembrane</keyword>
<keyword evidence="1" id="KW-0472">Membrane</keyword>
<reference evidence="2 3" key="1">
    <citation type="submission" date="2020-10" db="EMBL/GenBank/DDBJ databases">
        <title>Nocardioides sp. isolated from sludge.</title>
        <authorList>
            <person name="Zhang X."/>
        </authorList>
    </citation>
    <scope>NUCLEOTIDE SEQUENCE [LARGE SCALE GENOMIC DNA]</scope>
    <source>
        <strain evidence="2 3">Y6</strain>
    </source>
</reference>
<accession>A0ABR9RUL8</accession>
<feature type="transmembrane region" description="Helical" evidence="1">
    <location>
        <begin position="40"/>
        <end position="62"/>
    </location>
</feature>
<dbReference type="EMBL" id="JADCSA010000010">
    <property type="protein sequence ID" value="MBE7325251.1"/>
    <property type="molecule type" value="Genomic_DNA"/>
</dbReference>
<comment type="caution">
    <text evidence="2">The sequence shown here is derived from an EMBL/GenBank/DDBJ whole genome shotgun (WGS) entry which is preliminary data.</text>
</comment>
<evidence type="ECO:0000313" key="2">
    <source>
        <dbReference type="EMBL" id="MBE7325251.1"/>
    </source>
</evidence>
<dbReference type="Proteomes" id="UP000756387">
    <property type="component" value="Unassembled WGS sequence"/>
</dbReference>
<sequence>MTAKKDAAPPTWAFAYALGGTVLLAIAGLLFANLHESTEVFMVLTVVFAAPGAFLLIAGAVARGIEITRG</sequence>
<evidence type="ECO:0000256" key="1">
    <source>
        <dbReference type="SAM" id="Phobius"/>
    </source>
</evidence>
<name>A0ABR9RUL8_9ACTN</name>
<evidence type="ECO:0000313" key="3">
    <source>
        <dbReference type="Proteomes" id="UP000756387"/>
    </source>
</evidence>
<dbReference type="RefSeq" id="WP_193638574.1">
    <property type="nucleotide sequence ID" value="NZ_JADCSA010000010.1"/>
</dbReference>
<proteinExistence type="predicted"/>
<protein>
    <submittedName>
        <fullName evidence="2">Uncharacterized protein</fullName>
    </submittedName>
</protein>